<dbReference type="InterPro" id="IPR006680">
    <property type="entry name" value="Amidohydro-rel"/>
</dbReference>
<evidence type="ECO:0000313" key="2">
    <source>
        <dbReference type="EMBL" id="EEG53235.1"/>
    </source>
</evidence>
<dbReference type="GO" id="GO:0019213">
    <property type="term" value="F:deacetylase activity"/>
    <property type="evidence" value="ECO:0007669"/>
    <property type="project" value="InterPro"/>
</dbReference>
<proteinExistence type="predicted"/>
<dbReference type="Pfam" id="PF01979">
    <property type="entry name" value="Amidohydro_1"/>
    <property type="match status" value="1"/>
</dbReference>
<dbReference type="EMBL" id="ACCJ01000387">
    <property type="protein sequence ID" value="EEG53235.1"/>
    <property type="molecule type" value="Genomic_DNA"/>
</dbReference>
<sequence length="419" mass="47259">MYIKNNECYWNNRIVGGTFMLNSYLIKHADIMNIFTGTCERKDILVENGIITAMGDSITCTAGEVIDASGFIVTPGWVDDHAHLYYDSPNHIGVNPQTYFLPYGVTYAIDPGTAGADNFRSFREYVRWNTDLKYRSYLNISKIGIPIYGYDLTDMSNLDETACRNIFREFHEELIGLKVRITSNMCTNPLKALETIRKLCDELNTHFCVHATRCDLPAENIFEFLKKGDMITHSYARTSSGILDENGHIRTCVWEARDRGVIFDMGHGINSFSFSTARRAMKQGFLLDTLSTDLHISDVSGPVYDMPTTLSKFLALGLDLPEVIRMVTVNPVRLLGLPDKSLSVTPGEPADFTAFEIKKGNFRYVDCHGEVLESSVSLESKFTCVANKIFTPRLRRESNRAIGNAAIQERLQQKDDKTI</sequence>
<dbReference type="AlphaFoldDB" id="C0D5Z1"/>
<keyword evidence="2" id="KW-0378">Hydrolase</keyword>
<dbReference type="HOGENOM" id="CLU_036699_2_0_9"/>
<dbReference type="SUPFAM" id="SSF51556">
    <property type="entry name" value="Metallo-dependent hydrolases"/>
    <property type="match status" value="1"/>
</dbReference>
<dbReference type="Gene3D" id="3.20.20.140">
    <property type="entry name" value="Metal-dependent hydrolases"/>
    <property type="match status" value="1"/>
</dbReference>
<name>C0D5Z1_9FIRM</name>
<dbReference type="InterPro" id="IPR032466">
    <property type="entry name" value="Metal_Hydrolase"/>
</dbReference>
<dbReference type="Gene3D" id="2.30.40.10">
    <property type="entry name" value="Urease, subunit C, domain 1"/>
    <property type="match status" value="1"/>
</dbReference>
<dbReference type="InterPro" id="IPR011059">
    <property type="entry name" value="Metal-dep_hydrolase_composite"/>
</dbReference>
<keyword evidence="3" id="KW-1185">Reference proteome</keyword>
<dbReference type="Proteomes" id="UP000004756">
    <property type="component" value="Unassembled WGS sequence"/>
</dbReference>
<dbReference type="PANTHER" id="PTHR42717:SF1">
    <property type="entry name" value="IMIDAZOLONEPROPIONASE AND RELATED AMIDOHYDROLASES"/>
    <property type="match status" value="1"/>
</dbReference>
<evidence type="ECO:0000259" key="1">
    <source>
        <dbReference type="Pfam" id="PF01979"/>
    </source>
</evidence>
<gene>
    <name evidence="2" type="ORF">CLOSTASPAR_04687</name>
</gene>
<dbReference type="InterPro" id="IPR020043">
    <property type="entry name" value="Deacetylase_Atu3266-like"/>
</dbReference>
<evidence type="ECO:0000313" key="3">
    <source>
        <dbReference type="Proteomes" id="UP000004756"/>
    </source>
</evidence>
<reference evidence="2 3" key="1">
    <citation type="submission" date="2009-02" db="EMBL/GenBank/DDBJ databases">
        <title>Draft genome sequence of Clostridium asparagiforme (DSM 15981).</title>
        <authorList>
            <person name="Sudarsanam P."/>
            <person name="Ley R."/>
            <person name="Guruge J."/>
            <person name="Turnbaugh P.J."/>
            <person name="Mahowald M."/>
            <person name="Liep D."/>
            <person name="Gordon J."/>
        </authorList>
    </citation>
    <scope>NUCLEOTIDE SEQUENCE [LARGE SCALE GENOMIC DNA]</scope>
    <source>
        <strain evidence="2 3">DSM 15981</strain>
    </source>
</reference>
<feature type="domain" description="Amidohydrolase-related" evidence="1">
    <location>
        <begin position="72"/>
        <end position="369"/>
    </location>
</feature>
<dbReference type="GO" id="GO:0016810">
    <property type="term" value="F:hydrolase activity, acting on carbon-nitrogen (but not peptide) bonds"/>
    <property type="evidence" value="ECO:0007669"/>
    <property type="project" value="InterPro"/>
</dbReference>
<dbReference type="SUPFAM" id="SSF51338">
    <property type="entry name" value="Composite domain of metallo-dependent hydrolases"/>
    <property type="match status" value="1"/>
</dbReference>
<dbReference type="PANTHER" id="PTHR42717">
    <property type="entry name" value="DIHYDROOROTASE-RELATED"/>
    <property type="match status" value="1"/>
</dbReference>
<protein>
    <submittedName>
        <fullName evidence="2">Amidohydrolase family protein</fullName>
    </submittedName>
</protein>
<organism evidence="2 3">
    <name type="scientific">[Clostridium] asparagiforme DSM 15981</name>
    <dbReference type="NCBI Taxonomy" id="518636"/>
    <lineage>
        <taxon>Bacteria</taxon>
        <taxon>Bacillati</taxon>
        <taxon>Bacillota</taxon>
        <taxon>Clostridia</taxon>
        <taxon>Lachnospirales</taxon>
        <taxon>Lachnospiraceae</taxon>
        <taxon>Enterocloster</taxon>
    </lineage>
</organism>
<comment type="caution">
    <text evidence="2">The sequence shown here is derived from an EMBL/GenBank/DDBJ whole genome shotgun (WGS) entry which is preliminary data.</text>
</comment>
<accession>C0D5Z1</accession>